<dbReference type="EMBL" id="NEDP02076620">
    <property type="protein sequence ID" value="OWF36428.1"/>
    <property type="molecule type" value="Genomic_DNA"/>
</dbReference>
<dbReference type="STRING" id="6573.A0A210PIV5"/>
<dbReference type="InterPro" id="IPR000157">
    <property type="entry name" value="TIR_dom"/>
</dbReference>
<keyword evidence="2" id="KW-0812">Transmembrane</keyword>
<name>A0A210PIV5_MIZYE</name>
<keyword evidence="8" id="KW-1185">Reference proteome</keyword>
<evidence type="ECO:0000256" key="2">
    <source>
        <dbReference type="ARBA" id="ARBA00022692"/>
    </source>
</evidence>
<gene>
    <name evidence="7" type="ORF">KP79_PYT24653</name>
</gene>
<dbReference type="GO" id="GO:0007165">
    <property type="term" value="P:signal transduction"/>
    <property type="evidence" value="ECO:0007669"/>
    <property type="project" value="InterPro"/>
</dbReference>
<keyword evidence="4" id="KW-1133">Transmembrane helix</keyword>
<dbReference type="GO" id="GO:0038023">
    <property type="term" value="F:signaling receptor activity"/>
    <property type="evidence" value="ECO:0007669"/>
    <property type="project" value="TreeGrafter"/>
</dbReference>
<evidence type="ECO:0000256" key="4">
    <source>
        <dbReference type="ARBA" id="ARBA00022989"/>
    </source>
</evidence>
<dbReference type="InterPro" id="IPR035897">
    <property type="entry name" value="Toll_tir_struct_dom_sf"/>
</dbReference>
<organism evidence="7 8">
    <name type="scientific">Mizuhopecten yessoensis</name>
    <name type="common">Japanese scallop</name>
    <name type="synonym">Patinopecten yessoensis</name>
    <dbReference type="NCBI Taxonomy" id="6573"/>
    <lineage>
        <taxon>Eukaryota</taxon>
        <taxon>Metazoa</taxon>
        <taxon>Spiralia</taxon>
        <taxon>Lophotrochozoa</taxon>
        <taxon>Mollusca</taxon>
        <taxon>Bivalvia</taxon>
        <taxon>Autobranchia</taxon>
        <taxon>Pteriomorphia</taxon>
        <taxon>Pectinida</taxon>
        <taxon>Pectinoidea</taxon>
        <taxon>Pectinidae</taxon>
        <taxon>Mizuhopecten</taxon>
    </lineage>
</organism>
<evidence type="ECO:0000256" key="1">
    <source>
        <dbReference type="ARBA" id="ARBA00004370"/>
    </source>
</evidence>
<dbReference type="AlphaFoldDB" id="A0A210PIV5"/>
<evidence type="ECO:0000313" key="7">
    <source>
        <dbReference type="EMBL" id="OWF36428.1"/>
    </source>
</evidence>
<dbReference type="Pfam" id="PF13676">
    <property type="entry name" value="TIR_2"/>
    <property type="match status" value="1"/>
</dbReference>
<evidence type="ECO:0000313" key="8">
    <source>
        <dbReference type="Proteomes" id="UP000242188"/>
    </source>
</evidence>
<dbReference type="PANTHER" id="PTHR24365:SF541">
    <property type="entry name" value="PROTEIN TOLL-RELATED"/>
    <property type="match status" value="1"/>
</dbReference>
<sequence>MSDDEIVPLLHEENIEPASNVCQPSPIRPQRSLPPGKTHHIFISYSSHDQPYVLRLKNVLEGLGFKCMLADHDFSYGVSVMQNIETTIQTCHKLLLVVSQHFLQSAMCDKEVDMAHKYAADIRRNDFMVVLRLDESRMPLKLDYMTYINGAVLEVKDVGRKVEKAFDGFANIGNTKPSFNPLQLISNLNGLEILRKQPTSKSLRQCCSSSYELTDLSQFETNTLFSWSVEIMKRLHSIVRKKTDCKSQNYIVIPRRHRNAIFISFIYYDMKPCWNYLEQRAREYWPDDTEEDIAKKCNEELVTTILGSFKGLDLNAIPQAAPIRHNTYQNRCCLCFVAQSSWTKGKSALNVIPEQCLENQNEETCVMKIAESETDHETFVKKALENEHFESTEGNDETSVMKILCNIQESISSYSPGAGAVSGSPLTEAGSGLPLAEAVGCTSLRGAEGGTSLTEAASGLPLTGAEGGTSLRGAVGGTSLTEAEGGSLLDSNIDRWYGDMCETRVRGEASSTQQPQVSHELITWGENPVNLTDSVMSTSFNDLEEAVPLQSGDEELQWFRGEHDIDEATHAKVPR</sequence>
<dbReference type="SMART" id="SM00255">
    <property type="entry name" value="TIR"/>
    <property type="match status" value="1"/>
</dbReference>
<keyword evidence="5" id="KW-0472">Membrane</keyword>
<dbReference type="SUPFAM" id="SSF52200">
    <property type="entry name" value="Toll/Interleukin receptor TIR domain"/>
    <property type="match status" value="1"/>
</dbReference>
<dbReference type="OrthoDB" id="10661753at2759"/>
<evidence type="ECO:0000259" key="6">
    <source>
        <dbReference type="PROSITE" id="PS50104"/>
    </source>
</evidence>
<comment type="caution">
    <text evidence="7">The sequence shown here is derived from an EMBL/GenBank/DDBJ whole genome shotgun (WGS) entry which is preliminary data.</text>
</comment>
<dbReference type="Proteomes" id="UP000242188">
    <property type="component" value="Unassembled WGS sequence"/>
</dbReference>
<feature type="domain" description="TIR" evidence="6">
    <location>
        <begin position="37"/>
        <end position="166"/>
    </location>
</feature>
<dbReference type="PROSITE" id="PS50104">
    <property type="entry name" value="TIR"/>
    <property type="match status" value="1"/>
</dbReference>
<dbReference type="GO" id="GO:0005886">
    <property type="term" value="C:plasma membrane"/>
    <property type="evidence" value="ECO:0007669"/>
    <property type="project" value="TreeGrafter"/>
</dbReference>
<dbReference type="Gene3D" id="3.40.50.10140">
    <property type="entry name" value="Toll/interleukin-1 receptor homology (TIR) domain"/>
    <property type="match status" value="1"/>
</dbReference>
<keyword evidence="7" id="KW-0675">Receptor</keyword>
<proteinExistence type="predicted"/>
<reference evidence="7 8" key="1">
    <citation type="journal article" date="2017" name="Nat. Ecol. Evol.">
        <title>Scallop genome provides insights into evolution of bilaterian karyotype and development.</title>
        <authorList>
            <person name="Wang S."/>
            <person name="Zhang J."/>
            <person name="Jiao W."/>
            <person name="Li J."/>
            <person name="Xun X."/>
            <person name="Sun Y."/>
            <person name="Guo X."/>
            <person name="Huan P."/>
            <person name="Dong B."/>
            <person name="Zhang L."/>
            <person name="Hu X."/>
            <person name="Sun X."/>
            <person name="Wang J."/>
            <person name="Zhao C."/>
            <person name="Wang Y."/>
            <person name="Wang D."/>
            <person name="Huang X."/>
            <person name="Wang R."/>
            <person name="Lv J."/>
            <person name="Li Y."/>
            <person name="Zhang Z."/>
            <person name="Liu B."/>
            <person name="Lu W."/>
            <person name="Hui Y."/>
            <person name="Liang J."/>
            <person name="Zhou Z."/>
            <person name="Hou R."/>
            <person name="Li X."/>
            <person name="Liu Y."/>
            <person name="Li H."/>
            <person name="Ning X."/>
            <person name="Lin Y."/>
            <person name="Zhao L."/>
            <person name="Xing Q."/>
            <person name="Dou J."/>
            <person name="Li Y."/>
            <person name="Mao J."/>
            <person name="Guo H."/>
            <person name="Dou H."/>
            <person name="Li T."/>
            <person name="Mu C."/>
            <person name="Jiang W."/>
            <person name="Fu Q."/>
            <person name="Fu X."/>
            <person name="Miao Y."/>
            <person name="Liu J."/>
            <person name="Yu Q."/>
            <person name="Li R."/>
            <person name="Liao H."/>
            <person name="Li X."/>
            <person name="Kong Y."/>
            <person name="Jiang Z."/>
            <person name="Chourrout D."/>
            <person name="Li R."/>
            <person name="Bao Z."/>
        </authorList>
    </citation>
    <scope>NUCLEOTIDE SEQUENCE [LARGE SCALE GENOMIC DNA]</scope>
    <source>
        <strain evidence="7 8">PY_sf001</strain>
    </source>
</reference>
<keyword evidence="3" id="KW-0732">Signal</keyword>
<accession>A0A210PIV5</accession>
<evidence type="ECO:0000256" key="5">
    <source>
        <dbReference type="ARBA" id="ARBA00023136"/>
    </source>
</evidence>
<protein>
    <submittedName>
        <fullName evidence="7">Toll-like receptor 2 type-1</fullName>
    </submittedName>
</protein>
<comment type="subcellular location">
    <subcellularLocation>
        <location evidence="1">Membrane</location>
    </subcellularLocation>
</comment>
<dbReference type="PANTHER" id="PTHR24365">
    <property type="entry name" value="TOLL-LIKE RECEPTOR"/>
    <property type="match status" value="1"/>
</dbReference>
<evidence type="ECO:0000256" key="3">
    <source>
        <dbReference type="ARBA" id="ARBA00022729"/>
    </source>
</evidence>